<keyword evidence="1" id="KW-0472">Membrane</keyword>
<dbReference type="AlphaFoldDB" id="A0A9D2IKK8"/>
<comment type="caution">
    <text evidence="2">The sequence shown here is derived from an EMBL/GenBank/DDBJ whole genome shotgun (WGS) entry which is preliminary data.</text>
</comment>
<evidence type="ECO:0000313" key="3">
    <source>
        <dbReference type="Proteomes" id="UP000824014"/>
    </source>
</evidence>
<dbReference type="EMBL" id="DXCC01000004">
    <property type="protein sequence ID" value="HIZ14548.1"/>
    <property type="molecule type" value="Genomic_DNA"/>
</dbReference>
<organism evidence="2 3">
    <name type="scientific">Candidatus Tidjanibacter faecipullorum</name>
    <dbReference type="NCBI Taxonomy" id="2838766"/>
    <lineage>
        <taxon>Bacteria</taxon>
        <taxon>Pseudomonadati</taxon>
        <taxon>Bacteroidota</taxon>
        <taxon>Bacteroidia</taxon>
        <taxon>Bacteroidales</taxon>
        <taxon>Rikenellaceae</taxon>
        <taxon>Tidjanibacter</taxon>
    </lineage>
</organism>
<reference evidence="2" key="2">
    <citation type="submission" date="2021-04" db="EMBL/GenBank/DDBJ databases">
        <authorList>
            <person name="Gilroy R."/>
        </authorList>
    </citation>
    <scope>NUCLEOTIDE SEQUENCE</scope>
    <source>
        <strain evidence="2">ChiHjej11B10-19426</strain>
    </source>
</reference>
<evidence type="ECO:0000256" key="1">
    <source>
        <dbReference type="SAM" id="Phobius"/>
    </source>
</evidence>
<gene>
    <name evidence="2" type="ORF">H9816_01335</name>
</gene>
<evidence type="ECO:0000313" key="2">
    <source>
        <dbReference type="EMBL" id="HIZ14548.1"/>
    </source>
</evidence>
<accession>A0A9D2IKK8</accession>
<sequence>MSTTWIVILIAIVLVAFFVLGMSLTLMIKGHNIDSEISENKHMRERGIKCAVQETHELDAERAGKKAACDDTTVCGGNCSSCASV</sequence>
<protein>
    <submittedName>
        <fullName evidence="2">Uncharacterized protein</fullName>
    </submittedName>
</protein>
<proteinExistence type="predicted"/>
<feature type="transmembrane region" description="Helical" evidence="1">
    <location>
        <begin position="6"/>
        <end position="28"/>
    </location>
</feature>
<keyword evidence="1" id="KW-0812">Transmembrane</keyword>
<name>A0A9D2IKK8_9BACT</name>
<keyword evidence="1" id="KW-1133">Transmembrane helix</keyword>
<dbReference type="Proteomes" id="UP000824014">
    <property type="component" value="Unassembled WGS sequence"/>
</dbReference>
<reference evidence="2" key="1">
    <citation type="journal article" date="2021" name="PeerJ">
        <title>Extensive microbial diversity within the chicken gut microbiome revealed by metagenomics and culture.</title>
        <authorList>
            <person name="Gilroy R."/>
            <person name="Ravi A."/>
            <person name="Getino M."/>
            <person name="Pursley I."/>
            <person name="Horton D.L."/>
            <person name="Alikhan N.F."/>
            <person name="Baker D."/>
            <person name="Gharbi K."/>
            <person name="Hall N."/>
            <person name="Watson M."/>
            <person name="Adriaenssens E.M."/>
            <person name="Foster-Nyarko E."/>
            <person name="Jarju S."/>
            <person name="Secka A."/>
            <person name="Antonio M."/>
            <person name="Oren A."/>
            <person name="Chaudhuri R.R."/>
            <person name="La Ragione R."/>
            <person name="Hildebrand F."/>
            <person name="Pallen M.J."/>
        </authorList>
    </citation>
    <scope>NUCLEOTIDE SEQUENCE</scope>
    <source>
        <strain evidence="2">ChiHjej11B10-19426</strain>
    </source>
</reference>